<dbReference type="GO" id="GO:0009307">
    <property type="term" value="P:DNA restriction-modification system"/>
    <property type="evidence" value="ECO:0007669"/>
    <property type="project" value="UniProtKB-KW"/>
</dbReference>
<dbReference type="GO" id="GO:0008168">
    <property type="term" value="F:methyltransferase activity"/>
    <property type="evidence" value="ECO:0007669"/>
    <property type="project" value="UniProtKB-KW"/>
</dbReference>
<dbReference type="InterPro" id="IPR001525">
    <property type="entry name" value="C5_MeTfrase"/>
</dbReference>
<keyword evidence="5" id="KW-1185">Reference proteome</keyword>
<accession>A0A7I8DD78</accession>
<reference evidence="4 5" key="1">
    <citation type="submission" date="2020-08" db="EMBL/GenBank/DDBJ databases">
        <title>Complete Genome Sequence of Effusibacillus dendaii Strain skT53, Isolated from Farmland soil.</title>
        <authorList>
            <person name="Konishi T."/>
            <person name="Kawasaki H."/>
        </authorList>
    </citation>
    <scope>NUCLEOTIDE SEQUENCE [LARGE SCALE GENOMIC DNA]</scope>
    <source>
        <strain evidence="5">skT53</strain>
    </source>
</reference>
<keyword evidence="2" id="KW-0808">Transferase</keyword>
<dbReference type="GO" id="GO:0032259">
    <property type="term" value="P:methylation"/>
    <property type="evidence" value="ECO:0007669"/>
    <property type="project" value="UniProtKB-KW"/>
</dbReference>
<dbReference type="Pfam" id="PF00145">
    <property type="entry name" value="DNA_methylase"/>
    <property type="match status" value="1"/>
</dbReference>
<dbReference type="Proteomes" id="UP000593802">
    <property type="component" value="Chromosome"/>
</dbReference>
<evidence type="ECO:0000256" key="1">
    <source>
        <dbReference type="ARBA" id="ARBA00022603"/>
    </source>
</evidence>
<evidence type="ECO:0008006" key="6">
    <source>
        <dbReference type="Google" id="ProtNLM"/>
    </source>
</evidence>
<keyword evidence="1" id="KW-0489">Methyltransferase</keyword>
<name>A0A7I8DD78_9BACL</name>
<evidence type="ECO:0000256" key="2">
    <source>
        <dbReference type="ARBA" id="ARBA00022679"/>
    </source>
</evidence>
<dbReference type="Gene3D" id="3.40.50.150">
    <property type="entry name" value="Vaccinia Virus protein VP39"/>
    <property type="match status" value="1"/>
</dbReference>
<protein>
    <recommendedName>
        <fullName evidence="6">DNA (cytosine-5-)-methyltransferase</fullName>
    </recommendedName>
</protein>
<dbReference type="InterPro" id="IPR029063">
    <property type="entry name" value="SAM-dependent_MTases_sf"/>
</dbReference>
<keyword evidence="3" id="KW-0680">Restriction system</keyword>
<evidence type="ECO:0000313" key="4">
    <source>
        <dbReference type="EMBL" id="BCJ86480.1"/>
    </source>
</evidence>
<dbReference type="KEGG" id="eff:skT53_14650"/>
<sequence length="186" mass="20625">MFRIIQEIRPSWVLGENVAGHISLGLDDVLSDLESIGYEAQAFVIPACAVNAPHRRDRVWIVAYSNSKLWKEYNVTAVSKELGFSSWGDFAKIFPNSYGESGLQAYSTISTVGSERNTWNDASRGDWRSIPGTYWDVFESPIFGVVDGLPDHMDRVAALGNAVVPQQVYPILKAIAEIQKGMEEIA</sequence>
<gene>
    <name evidence="4" type="ORF">skT53_14650</name>
</gene>
<proteinExistence type="predicted"/>
<organism evidence="4 5">
    <name type="scientific">Effusibacillus dendaii</name>
    <dbReference type="NCBI Taxonomy" id="2743772"/>
    <lineage>
        <taxon>Bacteria</taxon>
        <taxon>Bacillati</taxon>
        <taxon>Bacillota</taxon>
        <taxon>Bacilli</taxon>
        <taxon>Bacillales</taxon>
        <taxon>Alicyclobacillaceae</taxon>
        <taxon>Effusibacillus</taxon>
    </lineage>
</organism>
<dbReference type="EMBL" id="AP023366">
    <property type="protein sequence ID" value="BCJ86480.1"/>
    <property type="molecule type" value="Genomic_DNA"/>
</dbReference>
<evidence type="ECO:0000313" key="5">
    <source>
        <dbReference type="Proteomes" id="UP000593802"/>
    </source>
</evidence>
<evidence type="ECO:0000256" key="3">
    <source>
        <dbReference type="ARBA" id="ARBA00022747"/>
    </source>
</evidence>
<dbReference type="SUPFAM" id="SSF53335">
    <property type="entry name" value="S-adenosyl-L-methionine-dependent methyltransferases"/>
    <property type="match status" value="1"/>
</dbReference>
<dbReference type="AlphaFoldDB" id="A0A7I8DD78"/>